<protein>
    <submittedName>
        <fullName evidence="2">Uncharacterized protein</fullName>
    </submittedName>
</protein>
<gene>
    <name evidence="2" type="ORF">V6N11_003823</name>
</gene>
<dbReference type="Proteomes" id="UP001396334">
    <property type="component" value="Unassembled WGS sequence"/>
</dbReference>
<feature type="compositionally biased region" description="Pro residues" evidence="1">
    <location>
        <begin position="58"/>
        <end position="74"/>
    </location>
</feature>
<sequence length="191" mass="21513">MAVDDSCRKPGAVPFKWEIRPGVPKVQRDLQQKPQKQRQPPPQLPPPASPFINQRSSPSPPPGPPQQKLKPPPAASYYILSPEPRTHSFRSTPHARSESFRFNQPSRLRPECVSPGCFPAPLLRRIGSKKRTKKLKPESDYVSDLETRSRWSVSSRRSLSPFYSSPASSFSSFRSSPRAVTDVEWAGFGFF</sequence>
<proteinExistence type="predicted"/>
<comment type="caution">
    <text evidence="2">The sequence shown here is derived from an EMBL/GenBank/DDBJ whole genome shotgun (WGS) entry which is preliminary data.</text>
</comment>
<organism evidence="2 3">
    <name type="scientific">Hibiscus sabdariffa</name>
    <name type="common">roselle</name>
    <dbReference type="NCBI Taxonomy" id="183260"/>
    <lineage>
        <taxon>Eukaryota</taxon>
        <taxon>Viridiplantae</taxon>
        <taxon>Streptophyta</taxon>
        <taxon>Embryophyta</taxon>
        <taxon>Tracheophyta</taxon>
        <taxon>Spermatophyta</taxon>
        <taxon>Magnoliopsida</taxon>
        <taxon>eudicotyledons</taxon>
        <taxon>Gunneridae</taxon>
        <taxon>Pentapetalae</taxon>
        <taxon>rosids</taxon>
        <taxon>malvids</taxon>
        <taxon>Malvales</taxon>
        <taxon>Malvaceae</taxon>
        <taxon>Malvoideae</taxon>
        <taxon>Hibiscus</taxon>
    </lineage>
</organism>
<evidence type="ECO:0000313" key="3">
    <source>
        <dbReference type="Proteomes" id="UP001396334"/>
    </source>
</evidence>
<evidence type="ECO:0000313" key="2">
    <source>
        <dbReference type="EMBL" id="KAK9023610.1"/>
    </source>
</evidence>
<feature type="compositionally biased region" description="Pro residues" evidence="1">
    <location>
        <begin position="39"/>
        <end position="49"/>
    </location>
</feature>
<feature type="region of interest" description="Disordered" evidence="1">
    <location>
        <begin position="1"/>
        <end position="106"/>
    </location>
</feature>
<dbReference type="PANTHER" id="PTHR35466:SF4">
    <property type="entry name" value="EXPRESSED PROTEIN"/>
    <property type="match status" value="1"/>
</dbReference>
<reference evidence="2 3" key="1">
    <citation type="journal article" date="2024" name="G3 (Bethesda)">
        <title>Genome assembly of Hibiscus sabdariffa L. provides insights into metabolisms of medicinal natural products.</title>
        <authorList>
            <person name="Kim T."/>
        </authorList>
    </citation>
    <scope>NUCLEOTIDE SEQUENCE [LARGE SCALE GENOMIC DNA]</scope>
    <source>
        <strain evidence="2">TK-2024</strain>
        <tissue evidence="2">Old leaves</tissue>
    </source>
</reference>
<name>A0ABR2SEG2_9ROSI</name>
<dbReference type="EMBL" id="JBBPBN010000015">
    <property type="protein sequence ID" value="KAK9023610.1"/>
    <property type="molecule type" value="Genomic_DNA"/>
</dbReference>
<accession>A0ABR2SEG2</accession>
<dbReference type="PANTHER" id="PTHR35466">
    <property type="entry name" value="SERINE/ARGININE REPETITIVE MATRIX PROTEIN 1"/>
    <property type="match status" value="1"/>
</dbReference>
<evidence type="ECO:0000256" key="1">
    <source>
        <dbReference type="SAM" id="MobiDB-lite"/>
    </source>
</evidence>
<keyword evidence="3" id="KW-1185">Reference proteome</keyword>